<evidence type="ECO:0000256" key="1">
    <source>
        <dbReference type="SAM" id="SignalP"/>
    </source>
</evidence>
<dbReference type="Pfam" id="PF14273">
    <property type="entry name" value="DUF4360"/>
    <property type="match status" value="1"/>
</dbReference>
<reference evidence="2" key="1">
    <citation type="journal article" date="2020" name="Stud. Mycol.">
        <title>101 Dothideomycetes genomes: a test case for predicting lifestyles and emergence of pathogens.</title>
        <authorList>
            <person name="Haridas S."/>
            <person name="Albert R."/>
            <person name="Binder M."/>
            <person name="Bloem J."/>
            <person name="Labutti K."/>
            <person name="Salamov A."/>
            <person name="Andreopoulos B."/>
            <person name="Baker S."/>
            <person name="Barry K."/>
            <person name="Bills G."/>
            <person name="Bluhm B."/>
            <person name="Cannon C."/>
            <person name="Castanera R."/>
            <person name="Culley D."/>
            <person name="Daum C."/>
            <person name="Ezra D."/>
            <person name="Gonzalez J."/>
            <person name="Henrissat B."/>
            <person name="Kuo A."/>
            <person name="Liang C."/>
            <person name="Lipzen A."/>
            <person name="Lutzoni F."/>
            <person name="Magnuson J."/>
            <person name="Mondo S."/>
            <person name="Nolan M."/>
            <person name="Ohm R."/>
            <person name="Pangilinan J."/>
            <person name="Park H.-J."/>
            <person name="Ramirez L."/>
            <person name="Alfaro M."/>
            <person name="Sun H."/>
            <person name="Tritt A."/>
            <person name="Yoshinaga Y."/>
            <person name="Zwiers L.-H."/>
            <person name="Turgeon B."/>
            <person name="Goodwin S."/>
            <person name="Spatafora J."/>
            <person name="Crous P."/>
            <person name="Grigoriev I."/>
        </authorList>
    </citation>
    <scope>NUCLEOTIDE SEQUENCE</scope>
    <source>
        <strain evidence="2">CBS 130266</strain>
    </source>
</reference>
<evidence type="ECO:0000313" key="2">
    <source>
        <dbReference type="EMBL" id="KAF2435162.1"/>
    </source>
</evidence>
<sequence length="252" mass="26713">MLNLLFLLSAASAPIALALPTVQLIARSSPLRISHISADGPTCNSGNSSPPLTQSNANRGATGVIGFDAEIAYAKPEGSNKPYSDCTLTVDFEYPVGLQLNYVDVLARGELNLSEGMNQVVRLDVWFPSQDAVTATNRTRASGKQDVSRSFDIQAIYNIPKSRDFWDACFGQSQFKIRIQQDASSTSRGNGRNLAFTQIESVNINLDEGSNGGRYTSFCGAGNMPKQSGGRFGSGGASSGLGLLGSTFKTGP</sequence>
<evidence type="ECO:0000313" key="3">
    <source>
        <dbReference type="Proteomes" id="UP000800235"/>
    </source>
</evidence>
<keyword evidence="3" id="KW-1185">Reference proteome</keyword>
<comment type="caution">
    <text evidence="2">The sequence shown here is derived from an EMBL/GenBank/DDBJ whole genome shotgun (WGS) entry which is preliminary data.</text>
</comment>
<dbReference type="EMBL" id="MU007014">
    <property type="protein sequence ID" value="KAF2435162.1"/>
    <property type="molecule type" value="Genomic_DNA"/>
</dbReference>
<dbReference type="Proteomes" id="UP000800235">
    <property type="component" value="Unassembled WGS sequence"/>
</dbReference>
<protein>
    <submittedName>
        <fullName evidence="2">Uncharacterized protein</fullName>
    </submittedName>
</protein>
<dbReference type="InterPro" id="IPR025649">
    <property type="entry name" value="DUF4360"/>
</dbReference>
<gene>
    <name evidence="2" type="ORF">EJ08DRAFT_730272</name>
</gene>
<keyword evidence="1" id="KW-0732">Signal</keyword>
<feature type="chain" id="PRO_5040141807" evidence="1">
    <location>
        <begin position="19"/>
        <end position="252"/>
    </location>
</feature>
<organism evidence="2 3">
    <name type="scientific">Tothia fuscella</name>
    <dbReference type="NCBI Taxonomy" id="1048955"/>
    <lineage>
        <taxon>Eukaryota</taxon>
        <taxon>Fungi</taxon>
        <taxon>Dikarya</taxon>
        <taxon>Ascomycota</taxon>
        <taxon>Pezizomycotina</taxon>
        <taxon>Dothideomycetes</taxon>
        <taxon>Pleosporomycetidae</taxon>
        <taxon>Venturiales</taxon>
        <taxon>Cylindrosympodiaceae</taxon>
        <taxon>Tothia</taxon>
    </lineage>
</organism>
<name>A0A9P4P0S0_9PEZI</name>
<feature type="signal peptide" evidence="1">
    <location>
        <begin position="1"/>
        <end position="18"/>
    </location>
</feature>
<proteinExistence type="predicted"/>
<dbReference type="AlphaFoldDB" id="A0A9P4P0S0"/>
<accession>A0A9P4P0S0</accession>